<comment type="caution">
    <text evidence="4">The sequence shown here is derived from an EMBL/GenBank/DDBJ whole genome shotgun (WGS) entry which is preliminary data.</text>
</comment>
<dbReference type="EMBL" id="AZHD01000012">
    <property type="protein sequence ID" value="OAA58498.1"/>
    <property type="molecule type" value="Genomic_DNA"/>
</dbReference>
<dbReference type="SUPFAM" id="SSF57701">
    <property type="entry name" value="Zn2/Cys6 DNA-binding domain"/>
    <property type="match status" value="1"/>
</dbReference>
<evidence type="ECO:0000256" key="2">
    <source>
        <dbReference type="SAM" id="MobiDB-lite"/>
    </source>
</evidence>
<sequence>MQAVWGSETPEIDESVPPKRQRLFIARQREPPQACETCRQKKTRCDGGHPCGLCQAAGVDCKFAERKATKNEVSLGMIFNTLQRIESKIEQQQQQGHNDSQQYLLRKRDRHGSMASYAGGGVRSPSEAVPLRRLSTNAGSPDLASPSASAHSRDGVVVVGGGGGDGSSSGIHALLTATSPIQQQQYHAVADDHGGAAVRTPTPALPHHPLHHHQARPPQPRHVPVIQYPIRQLARWPAVRAAILPKDRIPGVVSGVDDIYTYDAAVATVLEQRRPPLPLPLSLALPTPTVPTAVAATVAAATASPGNWLAQLHISVIKDLGDSYFSTFNLTNPVLDRKLFSQHSLGVAINSAFGVNIESCVVLVTMALGTLGRRSLRAAGFGVQAFGDKIHRAAEDAAVRHGVYGDEEDDPWDDGLIFFNEARKRIGLLGYDNSLQACQYHLLCGLFYSQLLRPVDWWATVSRASICCTSFWACLPKDCDEWTLDMQARLFWITAMFEAVLTQELDLPVSNLLEYEDRVPLPKFVAFPGVSSFVALMTTTSSATTSSGSSGGGSIGGGPPADAQEAAEQQDAFCHYHFLSQIAHRIILTRLCDSMFANRTKALAAGTTAADAARATTLARSDYPPQALEDELLHQLEQWRSQLPEYLQWVDADIDGNDDAGYRERDGDSTVPWYSTAPMRIQPTTPANIFVVPWLQARYWIAQYHLRRPLLHRALHHPDWMTPHDFAKCQDAIDCAMRWCAVIRQPIEIMDCLPLKFFLCTQFFGLLLLFHTFESATVPELRQLVPSFVNGWRLYALSFLEKCAVSAPSVAREYEIVSSLSSSIRALSMNGSTNRNSSTNDGNGLQTI</sequence>
<evidence type="ECO:0000256" key="1">
    <source>
        <dbReference type="ARBA" id="ARBA00023242"/>
    </source>
</evidence>
<dbReference type="PANTHER" id="PTHR47785:SF6">
    <property type="entry name" value="ZN(II)2CYS6 TRANSCRIPTION FACTOR (EUROFUNG)"/>
    <property type="match status" value="1"/>
</dbReference>
<feature type="domain" description="Zn(2)-C6 fungal-type" evidence="3">
    <location>
        <begin position="34"/>
        <end position="63"/>
    </location>
</feature>
<dbReference type="AlphaFoldDB" id="A0A167RDT4"/>
<name>A0A167RDT4_9HYPO</name>
<dbReference type="PROSITE" id="PS00463">
    <property type="entry name" value="ZN2_CY6_FUNGAL_1"/>
    <property type="match status" value="1"/>
</dbReference>
<dbReference type="SMART" id="SM00066">
    <property type="entry name" value="GAL4"/>
    <property type="match status" value="1"/>
</dbReference>
<dbReference type="InterPro" id="IPR053181">
    <property type="entry name" value="EcdB-like_regulator"/>
</dbReference>
<dbReference type="InterPro" id="IPR001138">
    <property type="entry name" value="Zn2Cys6_DnaBD"/>
</dbReference>
<accession>A0A167RDT4</accession>
<dbReference type="Proteomes" id="UP000076874">
    <property type="component" value="Unassembled WGS sequence"/>
</dbReference>
<dbReference type="GO" id="GO:0008270">
    <property type="term" value="F:zinc ion binding"/>
    <property type="evidence" value="ECO:0007669"/>
    <property type="project" value="InterPro"/>
</dbReference>
<keyword evidence="5" id="KW-1185">Reference proteome</keyword>
<feature type="region of interest" description="Disordered" evidence="2">
    <location>
        <begin position="829"/>
        <end position="848"/>
    </location>
</feature>
<dbReference type="Gene3D" id="4.10.240.10">
    <property type="entry name" value="Zn(2)-C6 fungal-type DNA-binding domain"/>
    <property type="match status" value="1"/>
</dbReference>
<organism evidence="4 5">
    <name type="scientific">Niveomyces insectorum RCEF 264</name>
    <dbReference type="NCBI Taxonomy" id="1081102"/>
    <lineage>
        <taxon>Eukaryota</taxon>
        <taxon>Fungi</taxon>
        <taxon>Dikarya</taxon>
        <taxon>Ascomycota</taxon>
        <taxon>Pezizomycotina</taxon>
        <taxon>Sordariomycetes</taxon>
        <taxon>Hypocreomycetidae</taxon>
        <taxon>Hypocreales</taxon>
        <taxon>Cordycipitaceae</taxon>
        <taxon>Niveomyces</taxon>
    </lineage>
</organism>
<protein>
    <submittedName>
        <fullName evidence="4">C6 zinc finger domain containing protein</fullName>
    </submittedName>
</protein>
<dbReference type="InterPro" id="IPR036864">
    <property type="entry name" value="Zn2-C6_fun-type_DNA-bd_sf"/>
</dbReference>
<proteinExistence type="predicted"/>
<dbReference type="CDD" id="cd12148">
    <property type="entry name" value="fungal_TF_MHR"/>
    <property type="match status" value="1"/>
</dbReference>
<keyword evidence="1" id="KW-0539">Nucleus</keyword>
<evidence type="ECO:0000313" key="4">
    <source>
        <dbReference type="EMBL" id="OAA58498.1"/>
    </source>
</evidence>
<dbReference type="PANTHER" id="PTHR47785">
    <property type="entry name" value="ZN(II)2CYS6 TRANSCRIPTION FACTOR (EUROFUNG)-RELATED-RELATED"/>
    <property type="match status" value="1"/>
</dbReference>
<feature type="compositionally biased region" description="Gly residues" evidence="2">
    <location>
        <begin position="549"/>
        <end position="559"/>
    </location>
</feature>
<evidence type="ECO:0000313" key="5">
    <source>
        <dbReference type="Proteomes" id="UP000076874"/>
    </source>
</evidence>
<gene>
    <name evidence="4" type="ORF">SPI_06571</name>
</gene>
<dbReference type="Pfam" id="PF00172">
    <property type="entry name" value="Zn_clus"/>
    <property type="match status" value="1"/>
</dbReference>
<feature type="region of interest" description="Disordered" evidence="2">
    <location>
        <begin position="543"/>
        <end position="566"/>
    </location>
</feature>
<dbReference type="GO" id="GO:0000981">
    <property type="term" value="F:DNA-binding transcription factor activity, RNA polymerase II-specific"/>
    <property type="evidence" value="ECO:0007669"/>
    <property type="project" value="InterPro"/>
</dbReference>
<reference evidence="4 5" key="1">
    <citation type="journal article" date="2016" name="Genome Biol. Evol.">
        <title>Divergent and convergent evolution of fungal pathogenicity.</title>
        <authorList>
            <person name="Shang Y."/>
            <person name="Xiao G."/>
            <person name="Zheng P."/>
            <person name="Cen K."/>
            <person name="Zhan S."/>
            <person name="Wang C."/>
        </authorList>
    </citation>
    <scope>NUCLEOTIDE SEQUENCE [LARGE SCALE GENOMIC DNA]</scope>
    <source>
        <strain evidence="4 5">RCEF 264</strain>
    </source>
</reference>
<dbReference type="OrthoDB" id="6133115at2759"/>
<evidence type="ECO:0000259" key="3">
    <source>
        <dbReference type="PROSITE" id="PS50048"/>
    </source>
</evidence>
<dbReference type="PROSITE" id="PS50048">
    <property type="entry name" value="ZN2_CY6_FUNGAL_2"/>
    <property type="match status" value="1"/>
</dbReference>
<dbReference type="CDD" id="cd00067">
    <property type="entry name" value="GAL4"/>
    <property type="match status" value="1"/>
</dbReference>